<dbReference type="Gene3D" id="3.90.76.10">
    <property type="entry name" value="Dipeptide-binding Protein, Domain 1"/>
    <property type="match status" value="1"/>
</dbReference>
<gene>
    <name evidence="6" type="ORF">Q7514_16780</name>
</gene>
<evidence type="ECO:0000256" key="2">
    <source>
        <dbReference type="ARBA" id="ARBA00005695"/>
    </source>
</evidence>
<dbReference type="PIRSF" id="PIRSF002741">
    <property type="entry name" value="MppA"/>
    <property type="match status" value="1"/>
</dbReference>
<accession>A0ABU7LC99</accession>
<comment type="similarity">
    <text evidence="2">Belongs to the bacterial solute-binding protein 5 family.</text>
</comment>
<dbReference type="Gene3D" id="3.40.190.10">
    <property type="entry name" value="Periplasmic binding protein-like II"/>
    <property type="match status" value="1"/>
</dbReference>
<evidence type="ECO:0000313" key="7">
    <source>
        <dbReference type="Proteomes" id="UP001336020"/>
    </source>
</evidence>
<evidence type="ECO:0000313" key="6">
    <source>
        <dbReference type="EMBL" id="MEE2059177.1"/>
    </source>
</evidence>
<keyword evidence="7" id="KW-1185">Reference proteome</keyword>
<evidence type="ECO:0000256" key="3">
    <source>
        <dbReference type="ARBA" id="ARBA00022448"/>
    </source>
</evidence>
<keyword evidence="3" id="KW-0813">Transport</keyword>
<evidence type="ECO:0000256" key="4">
    <source>
        <dbReference type="ARBA" id="ARBA00022729"/>
    </source>
</evidence>
<feature type="domain" description="Solute-binding protein family 5" evidence="5">
    <location>
        <begin position="36"/>
        <end position="352"/>
    </location>
</feature>
<evidence type="ECO:0000259" key="5">
    <source>
        <dbReference type="Pfam" id="PF00496"/>
    </source>
</evidence>
<dbReference type="PANTHER" id="PTHR30290">
    <property type="entry name" value="PERIPLASMIC BINDING COMPONENT OF ABC TRANSPORTER"/>
    <property type="match status" value="1"/>
</dbReference>
<organism evidence="6 7">
    <name type="scientific">Rhodococcus artemisiae</name>
    <dbReference type="NCBI Taxonomy" id="714159"/>
    <lineage>
        <taxon>Bacteria</taxon>
        <taxon>Bacillati</taxon>
        <taxon>Actinomycetota</taxon>
        <taxon>Actinomycetes</taxon>
        <taxon>Mycobacteriales</taxon>
        <taxon>Nocardiaceae</taxon>
        <taxon>Rhodococcus</taxon>
    </lineage>
</organism>
<comment type="subcellular location">
    <subcellularLocation>
        <location evidence="1">Cell envelope</location>
    </subcellularLocation>
</comment>
<sequence>MPPSNLDPHQSVVNIVDFPYLAPVYDRLTQVRVGPEIAPMLAESWQFAPDGLSADFTLRTDAVFHDGAPVDAEAVVKSLARARTVGFRSAPALSMIADVAVVDDHTVRIATTRPAADLASVLASTHAAIINPRALEDGTDLTQTTAGSGPYQPSEVRFGDRITYTRSEHYWDPDAQKAATLQIIGMSDDNARLNAFRSGQIDVMLAKVGQTDELDRLTQQPQYRVQNFPSAAFYSIALDIGAEYLADVRVRQALNYAIDREGIRSGLTKDHCAPLSQPLPAGVVGHNSDVAGRYDYNPDKARELLRAAGVPDDLKLRIVNITGLSPQQEMLTAIQAQLDDVGVDTEVVAMAAGDAQLMFAQGGYGSMNVRVTYPLPAQTLMAGYMTPTFFPTEPSPEFQDAVLGSLNPGISDAERTELYSKASGIASDEAYDIFICSVPTTVAYSNAVVGMDEVAQVDFTGIMDTRYLGKTS</sequence>
<dbReference type="Pfam" id="PF00496">
    <property type="entry name" value="SBP_bac_5"/>
    <property type="match status" value="1"/>
</dbReference>
<reference evidence="6 7" key="1">
    <citation type="submission" date="2023-07" db="EMBL/GenBank/DDBJ databases">
        <authorList>
            <person name="Girao M."/>
            <person name="Carvalho M.F."/>
        </authorList>
    </citation>
    <scope>NUCLEOTIDE SEQUENCE [LARGE SCALE GENOMIC DNA]</scope>
    <source>
        <strain evidence="6 7">YIM65754</strain>
    </source>
</reference>
<dbReference type="Gene3D" id="3.10.105.10">
    <property type="entry name" value="Dipeptide-binding Protein, Domain 3"/>
    <property type="match status" value="1"/>
</dbReference>
<comment type="caution">
    <text evidence="6">The sequence shown here is derived from an EMBL/GenBank/DDBJ whole genome shotgun (WGS) entry which is preliminary data.</text>
</comment>
<dbReference type="PANTHER" id="PTHR30290:SF10">
    <property type="entry name" value="PERIPLASMIC OLIGOPEPTIDE-BINDING PROTEIN-RELATED"/>
    <property type="match status" value="1"/>
</dbReference>
<dbReference type="Proteomes" id="UP001336020">
    <property type="component" value="Unassembled WGS sequence"/>
</dbReference>
<dbReference type="InterPro" id="IPR039424">
    <property type="entry name" value="SBP_5"/>
</dbReference>
<keyword evidence="4" id="KW-0732">Signal</keyword>
<protein>
    <submittedName>
        <fullName evidence="6">ABC transporter substrate-binding protein</fullName>
    </submittedName>
</protein>
<name>A0ABU7LC99_9NOCA</name>
<dbReference type="RefSeq" id="WP_330134422.1">
    <property type="nucleotide sequence ID" value="NZ_JAUTXY010000007.1"/>
</dbReference>
<dbReference type="SUPFAM" id="SSF53850">
    <property type="entry name" value="Periplasmic binding protein-like II"/>
    <property type="match status" value="1"/>
</dbReference>
<proteinExistence type="inferred from homology"/>
<evidence type="ECO:0000256" key="1">
    <source>
        <dbReference type="ARBA" id="ARBA00004196"/>
    </source>
</evidence>
<dbReference type="InterPro" id="IPR030678">
    <property type="entry name" value="Peptide/Ni-bd"/>
</dbReference>
<dbReference type="EMBL" id="JAUTXY010000007">
    <property type="protein sequence ID" value="MEE2059177.1"/>
    <property type="molecule type" value="Genomic_DNA"/>
</dbReference>
<dbReference type="InterPro" id="IPR000914">
    <property type="entry name" value="SBP_5_dom"/>
</dbReference>